<evidence type="ECO:0000313" key="8">
    <source>
        <dbReference type="EMBL" id="KZS88735.1"/>
    </source>
</evidence>
<organism evidence="8 9">
    <name type="scientific">Sistotremastrum niveocremeum HHB9708</name>
    <dbReference type="NCBI Taxonomy" id="1314777"/>
    <lineage>
        <taxon>Eukaryota</taxon>
        <taxon>Fungi</taxon>
        <taxon>Dikarya</taxon>
        <taxon>Basidiomycota</taxon>
        <taxon>Agaricomycotina</taxon>
        <taxon>Agaricomycetes</taxon>
        <taxon>Sistotremastrales</taxon>
        <taxon>Sistotremastraceae</taxon>
        <taxon>Sertulicium</taxon>
        <taxon>Sertulicium niveocremeum</taxon>
    </lineage>
</organism>
<keyword evidence="9" id="KW-1185">Reference proteome</keyword>
<feature type="transmembrane region" description="Helical" evidence="6">
    <location>
        <begin position="302"/>
        <end position="324"/>
    </location>
</feature>
<feature type="transmembrane region" description="Helical" evidence="6">
    <location>
        <begin position="201"/>
        <end position="219"/>
    </location>
</feature>
<dbReference type="AlphaFoldDB" id="A0A164PHK1"/>
<evidence type="ECO:0000256" key="3">
    <source>
        <dbReference type="ARBA" id="ARBA00022989"/>
    </source>
</evidence>
<feature type="transmembrane region" description="Helical" evidence="6">
    <location>
        <begin position="174"/>
        <end position="194"/>
    </location>
</feature>
<evidence type="ECO:0000256" key="2">
    <source>
        <dbReference type="ARBA" id="ARBA00022692"/>
    </source>
</evidence>
<feature type="transmembrane region" description="Helical" evidence="6">
    <location>
        <begin position="225"/>
        <end position="250"/>
    </location>
</feature>
<protein>
    <submittedName>
        <fullName evidence="8">TPT-domain-containing protein</fullName>
    </submittedName>
</protein>
<feature type="compositionally biased region" description="Acidic residues" evidence="5">
    <location>
        <begin position="429"/>
        <end position="439"/>
    </location>
</feature>
<accession>A0A164PHK1</accession>
<evidence type="ECO:0000256" key="1">
    <source>
        <dbReference type="ARBA" id="ARBA00004141"/>
    </source>
</evidence>
<dbReference type="EMBL" id="KV419434">
    <property type="protein sequence ID" value="KZS88735.1"/>
    <property type="molecule type" value="Genomic_DNA"/>
</dbReference>
<feature type="transmembrane region" description="Helical" evidence="6">
    <location>
        <begin position="106"/>
        <end position="129"/>
    </location>
</feature>
<comment type="subcellular location">
    <subcellularLocation>
        <location evidence="1">Membrane</location>
        <topology evidence="1">Multi-pass membrane protein</topology>
    </subcellularLocation>
</comment>
<feature type="transmembrane region" description="Helical" evidence="6">
    <location>
        <begin position="74"/>
        <end position="94"/>
    </location>
</feature>
<dbReference type="InterPro" id="IPR037185">
    <property type="entry name" value="EmrE-like"/>
</dbReference>
<dbReference type="GO" id="GO:0016020">
    <property type="term" value="C:membrane"/>
    <property type="evidence" value="ECO:0007669"/>
    <property type="project" value="UniProtKB-SubCell"/>
</dbReference>
<dbReference type="OrthoDB" id="18894at2759"/>
<feature type="transmembrane region" description="Helical" evidence="6">
    <location>
        <begin position="358"/>
        <end position="376"/>
    </location>
</feature>
<evidence type="ECO:0000256" key="5">
    <source>
        <dbReference type="SAM" id="MobiDB-lite"/>
    </source>
</evidence>
<feature type="domain" description="Sugar phosphate transporter" evidence="7">
    <location>
        <begin position="78"/>
        <end position="374"/>
    </location>
</feature>
<dbReference type="InterPro" id="IPR050186">
    <property type="entry name" value="TPT_transporter"/>
</dbReference>
<evidence type="ECO:0000256" key="4">
    <source>
        <dbReference type="ARBA" id="ARBA00023136"/>
    </source>
</evidence>
<dbReference type="STRING" id="1314777.A0A164PHK1"/>
<dbReference type="InterPro" id="IPR004853">
    <property type="entry name" value="Sugar_P_trans_dom"/>
</dbReference>
<keyword evidence="2 6" id="KW-0812">Transmembrane</keyword>
<proteinExistence type="predicted"/>
<reference evidence="8 9" key="1">
    <citation type="journal article" date="2016" name="Mol. Biol. Evol.">
        <title>Comparative Genomics of Early-Diverging Mushroom-Forming Fungi Provides Insights into the Origins of Lignocellulose Decay Capabilities.</title>
        <authorList>
            <person name="Nagy L.G."/>
            <person name="Riley R."/>
            <person name="Tritt A."/>
            <person name="Adam C."/>
            <person name="Daum C."/>
            <person name="Floudas D."/>
            <person name="Sun H."/>
            <person name="Yadav J.S."/>
            <person name="Pangilinan J."/>
            <person name="Larsson K.H."/>
            <person name="Matsuura K."/>
            <person name="Barry K."/>
            <person name="Labutti K."/>
            <person name="Kuo R."/>
            <person name="Ohm R.A."/>
            <person name="Bhattacharya S.S."/>
            <person name="Shirouzu T."/>
            <person name="Yoshinaga Y."/>
            <person name="Martin F.M."/>
            <person name="Grigoriev I.V."/>
            <person name="Hibbett D.S."/>
        </authorList>
    </citation>
    <scope>NUCLEOTIDE SEQUENCE [LARGE SCALE GENOMIC DNA]</scope>
    <source>
        <strain evidence="8 9">HHB9708</strain>
    </source>
</reference>
<dbReference type="SUPFAM" id="SSF103481">
    <property type="entry name" value="Multidrug resistance efflux transporter EmrE"/>
    <property type="match status" value="1"/>
</dbReference>
<feature type="region of interest" description="Disordered" evidence="5">
    <location>
        <begin position="412"/>
        <end position="439"/>
    </location>
</feature>
<dbReference type="PANTHER" id="PTHR11132">
    <property type="entry name" value="SOLUTE CARRIER FAMILY 35"/>
    <property type="match status" value="1"/>
</dbReference>
<keyword evidence="3 6" id="KW-1133">Transmembrane helix</keyword>
<evidence type="ECO:0000256" key="6">
    <source>
        <dbReference type="SAM" id="Phobius"/>
    </source>
</evidence>
<feature type="transmembrane region" description="Helical" evidence="6">
    <location>
        <begin position="262"/>
        <end position="282"/>
    </location>
</feature>
<dbReference type="Proteomes" id="UP000076722">
    <property type="component" value="Unassembled WGS sequence"/>
</dbReference>
<evidence type="ECO:0000313" key="9">
    <source>
        <dbReference type="Proteomes" id="UP000076722"/>
    </source>
</evidence>
<name>A0A164PHK1_9AGAM</name>
<dbReference type="Pfam" id="PF03151">
    <property type="entry name" value="TPT"/>
    <property type="match status" value="1"/>
</dbReference>
<sequence>MPIDRSHYEAVEASPPQSSIPLTIQQDWDASPSIAMRHHDEIDESEEAELEDEMMDIPHEASLAMKKRLWWRNALLTALWILSWYFFATLLSVYNKWMFSPERFGFPYPFFVTSMHFWIQTIIASILRFSFPSRFRPSNSPDLRAYSTRVAPTAVATALDIGSSNLSLQLITLSFYTMVKSSSLIFVLFFAFLFKLEPFSLRLVAVITLISTGVLLMVFTETAFVLLGFLLVLAGSAFGGLRWALTTLLLRDQKLGMDNPVVTLFWLAPAMGATLSFLSIVVEGWGNVFATKFFHDGAEIAKTIPLLILPGTLAFAMVLSEFFIISRAGVVPMSIAGIFKEVTTLTVAAWVFGDSLTPLNIIGVIITFLGIILYTYHKYQKSLESSVPLDAHGNPIPTSSFDRGVRLDEDAMPLKGRSNGHTGHRTDLVEEDVEERLQS</sequence>
<keyword evidence="4 6" id="KW-0472">Membrane</keyword>
<gene>
    <name evidence="8" type="ORF">SISNIDRAFT_459569</name>
</gene>
<evidence type="ECO:0000259" key="7">
    <source>
        <dbReference type="Pfam" id="PF03151"/>
    </source>
</evidence>